<feature type="transmembrane region" description="Helical" evidence="2">
    <location>
        <begin position="95"/>
        <end position="115"/>
    </location>
</feature>
<accession>A0A9X2IGI2</accession>
<keyword evidence="2" id="KW-0812">Transmembrane</keyword>
<keyword evidence="2" id="KW-0472">Membrane</keyword>
<organism evidence="3 4">
    <name type="scientific">Nocardioides bruguierae</name>
    <dbReference type="NCBI Taxonomy" id="2945102"/>
    <lineage>
        <taxon>Bacteria</taxon>
        <taxon>Bacillati</taxon>
        <taxon>Actinomycetota</taxon>
        <taxon>Actinomycetes</taxon>
        <taxon>Propionibacteriales</taxon>
        <taxon>Nocardioidaceae</taxon>
        <taxon>Nocardioides</taxon>
    </lineage>
</organism>
<evidence type="ECO:0000256" key="2">
    <source>
        <dbReference type="SAM" id="Phobius"/>
    </source>
</evidence>
<keyword evidence="4" id="KW-1185">Reference proteome</keyword>
<dbReference type="RefSeq" id="WP_250827984.1">
    <property type="nucleotide sequence ID" value="NZ_JAMOIL010000020.1"/>
</dbReference>
<sequence length="118" mass="13148">MSKERARRRAEREAEAAARAAERRLAEERAARHRAVRDRLLAPFRAVAAWLGAGSTRGRVTGRLAEKRRRRTGWLVALGVAAVVLVGVITRDWYAVAMTVVVLVLGGPVLYTLMFRRA</sequence>
<name>A0A9X2IGI2_9ACTN</name>
<evidence type="ECO:0000313" key="4">
    <source>
        <dbReference type="Proteomes" id="UP001139485"/>
    </source>
</evidence>
<comment type="caution">
    <text evidence="3">The sequence shown here is derived from an EMBL/GenBank/DDBJ whole genome shotgun (WGS) entry which is preliminary data.</text>
</comment>
<evidence type="ECO:0000313" key="3">
    <source>
        <dbReference type="EMBL" id="MCM0621594.1"/>
    </source>
</evidence>
<dbReference type="Proteomes" id="UP001139485">
    <property type="component" value="Unassembled WGS sequence"/>
</dbReference>
<evidence type="ECO:0000256" key="1">
    <source>
        <dbReference type="SAM" id="Coils"/>
    </source>
</evidence>
<keyword evidence="2" id="KW-1133">Transmembrane helix</keyword>
<proteinExistence type="predicted"/>
<feature type="coiled-coil region" evidence="1">
    <location>
        <begin position="3"/>
        <end position="38"/>
    </location>
</feature>
<feature type="transmembrane region" description="Helical" evidence="2">
    <location>
        <begin position="72"/>
        <end position="89"/>
    </location>
</feature>
<protein>
    <submittedName>
        <fullName evidence="3">Uncharacterized protein</fullName>
    </submittedName>
</protein>
<reference evidence="3" key="1">
    <citation type="submission" date="2022-05" db="EMBL/GenBank/DDBJ databases">
        <authorList>
            <person name="Tuo L."/>
        </authorList>
    </citation>
    <scope>NUCLEOTIDE SEQUENCE</scope>
    <source>
        <strain evidence="3">BSK12Z-4</strain>
    </source>
</reference>
<dbReference type="EMBL" id="JAMOIL010000020">
    <property type="protein sequence ID" value="MCM0621594.1"/>
    <property type="molecule type" value="Genomic_DNA"/>
</dbReference>
<keyword evidence="1" id="KW-0175">Coiled coil</keyword>
<gene>
    <name evidence="3" type="ORF">M8330_14975</name>
</gene>
<dbReference type="AlphaFoldDB" id="A0A9X2IGI2"/>